<dbReference type="CTD" id="20330477"/>
<feature type="non-terminal residue" evidence="1">
    <location>
        <position position="1"/>
    </location>
</feature>
<dbReference type="KEGG" id="ovi:T265_16312"/>
<reference evidence="1 2" key="1">
    <citation type="submission" date="2013-11" db="EMBL/GenBank/DDBJ databases">
        <title>Opisthorchis viverrini - life in the bile duct.</title>
        <authorList>
            <person name="Young N.D."/>
            <person name="Nagarajan N."/>
            <person name="Lin S.J."/>
            <person name="Korhonen P.K."/>
            <person name="Jex A.R."/>
            <person name="Hall R.S."/>
            <person name="Safavi-Hemami H."/>
            <person name="Kaewkong W."/>
            <person name="Bertrand D."/>
            <person name="Gao S."/>
            <person name="Seet Q."/>
            <person name="Wongkham S."/>
            <person name="Teh B.T."/>
            <person name="Wongkham C."/>
            <person name="Intapan P.M."/>
            <person name="Maleewong W."/>
            <person name="Yang X."/>
            <person name="Hu M."/>
            <person name="Wang Z."/>
            <person name="Hofmann A."/>
            <person name="Sternberg P.W."/>
            <person name="Tan P."/>
            <person name="Wang J."/>
            <person name="Gasser R.B."/>
        </authorList>
    </citation>
    <scope>NUCLEOTIDE SEQUENCE [LARGE SCALE GENOMIC DNA]</scope>
</reference>
<keyword evidence="2" id="KW-1185">Reference proteome</keyword>
<dbReference type="STRING" id="6198.A0A074ZRY8"/>
<protein>
    <recommendedName>
        <fullName evidence="3">SHSP domain-containing protein</fullName>
    </recommendedName>
</protein>
<dbReference type="Gene3D" id="2.60.40.790">
    <property type="match status" value="1"/>
</dbReference>
<evidence type="ECO:0008006" key="3">
    <source>
        <dbReference type="Google" id="ProtNLM"/>
    </source>
</evidence>
<dbReference type="Proteomes" id="UP000054324">
    <property type="component" value="Unassembled WGS sequence"/>
</dbReference>
<name>A0A074ZRY8_OPIVI</name>
<dbReference type="AlphaFoldDB" id="A0A074ZRY8"/>
<dbReference type="EMBL" id="KL612622">
    <property type="protein sequence ID" value="KER18074.1"/>
    <property type="molecule type" value="Genomic_DNA"/>
</dbReference>
<dbReference type="InterPro" id="IPR008978">
    <property type="entry name" value="HSP20-like_chaperone"/>
</dbReference>
<feature type="non-terminal residue" evidence="1">
    <location>
        <position position="51"/>
    </location>
</feature>
<dbReference type="OrthoDB" id="10060792at2759"/>
<evidence type="ECO:0000313" key="1">
    <source>
        <dbReference type="EMBL" id="KER18074.1"/>
    </source>
</evidence>
<proteinExistence type="predicted"/>
<organism evidence="1 2">
    <name type="scientific">Opisthorchis viverrini</name>
    <name type="common">Southeast Asian liver fluke</name>
    <dbReference type="NCBI Taxonomy" id="6198"/>
    <lineage>
        <taxon>Eukaryota</taxon>
        <taxon>Metazoa</taxon>
        <taxon>Spiralia</taxon>
        <taxon>Lophotrochozoa</taxon>
        <taxon>Platyhelminthes</taxon>
        <taxon>Trematoda</taxon>
        <taxon>Digenea</taxon>
        <taxon>Opisthorchiida</taxon>
        <taxon>Opisthorchiata</taxon>
        <taxon>Opisthorchiidae</taxon>
        <taxon>Opisthorchis</taxon>
    </lineage>
</organism>
<dbReference type="RefSeq" id="XP_009178179.1">
    <property type="nucleotide sequence ID" value="XM_009179915.1"/>
</dbReference>
<evidence type="ECO:0000313" key="2">
    <source>
        <dbReference type="Proteomes" id="UP000054324"/>
    </source>
</evidence>
<accession>A0A074ZRY8</accession>
<dbReference type="GeneID" id="20330477"/>
<gene>
    <name evidence="1" type="ORF">T265_16312</name>
</gene>
<sequence length="51" mass="5991">DGKTEKKIHVEVPLEPEFGLDNIRVYVESKKLVVHGYKNIPDDKGRYEEDY</sequence>